<evidence type="ECO:0000256" key="2">
    <source>
        <dbReference type="ARBA" id="ARBA00022694"/>
    </source>
</evidence>
<dbReference type="GO" id="GO:0031119">
    <property type="term" value="P:tRNA pseudouridine synthesis"/>
    <property type="evidence" value="ECO:0007669"/>
    <property type="project" value="TreeGrafter"/>
</dbReference>
<dbReference type="GO" id="GO:0003723">
    <property type="term" value="F:RNA binding"/>
    <property type="evidence" value="ECO:0007669"/>
    <property type="project" value="InterPro"/>
</dbReference>
<dbReference type="Gene3D" id="3.30.70.660">
    <property type="entry name" value="Pseudouridine synthase I, catalytic domain, C-terminal subdomain"/>
    <property type="match status" value="1"/>
</dbReference>
<evidence type="ECO:0000256" key="1">
    <source>
        <dbReference type="ARBA" id="ARBA00009375"/>
    </source>
</evidence>
<accession>A0A7S4Q563</accession>
<sequence length="341" mass="37736">MPRRSGGRPPEQRGPEAQLRQRHREILRVARLRSWPAILRPSRPSSSADSGAPEADLSLGSSRPRPADEGAVRCRMRVAYDGSCYHGWERYHGEPGHTVASVLECALSLLAGQDVRVQGASRTDAGVHARGQAAHFDLTCEAADRRPENWQSLWEQKLNGGLLPPDIKVFSLEETSLDFDARRSASWKRYIYRLHIGPEPADPLERWFRAPVYSGIAAAIGGDVSRLRAAAERFAGTHDFRAFSKADKSRPRLPTERTLQRVEVVDEGRGRCRIELDVNGALWRMVRCIVGCVLVAGAGRLPLSAIDEALANPAGVVPRWEAARAGGLCLEWVHYDDEPGF</sequence>
<dbReference type="InterPro" id="IPR020103">
    <property type="entry name" value="PsdUridine_synth_cat_dom_sf"/>
</dbReference>
<name>A0A7S4Q563_9DINO</name>
<feature type="region of interest" description="Disordered" evidence="5">
    <location>
        <begin position="1"/>
        <end position="23"/>
    </location>
</feature>
<comment type="catalytic activity">
    <reaction evidence="4">
        <text>uridine(38/39/40) in tRNA = pseudouridine(38/39/40) in tRNA</text>
        <dbReference type="Rhea" id="RHEA:22376"/>
        <dbReference type="Rhea" id="RHEA-COMP:10085"/>
        <dbReference type="Rhea" id="RHEA-COMP:10087"/>
        <dbReference type="ChEBI" id="CHEBI:65314"/>
        <dbReference type="ChEBI" id="CHEBI:65315"/>
        <dbReference type="EC" id="5.4.99.12"/>
    </reaction>
</comment>
<feature type="region of interest" description="Disordered" evidence="5">
    <location>
        <begin position="38"/>
        <end position="68"/>
    </location>
</feature>
<dbReference type="EMBL" id="HBNR01017162">
    <property type="protein sequence ID" value="CAE4571697.1"/>
    <property type="molecule type" value="Transcribed_RNA"/>
</dbReference>
<dbReference type="EC" id="5.4.99.12" evidence="4"/>
<dbReference type="InterPro" id="IPR001406">
    <property type="entry name" value="PsdUridine_synth_TruA"/>
</dbReference>
<proteinExistence type="inferred from homology"/>
<dbReference type="GO" id="GO:0160147">
    <property type="term" value="F:tRNA pseudouridine(38-40) synthase activity"/>
    <property type="evidence" value="ECO:0007669"/>
    <property type="project" value="UniProtKB-EC"/>
</dbReference>
<organism evidence="7">
    <name type="scientific">Alexandrium monilatum</name>
    <dbReference type="NCBI Taxonomy" id="311494"/>
    <lineage>
        <taxon>Eukaryota</taxon>
        <taxon>Sar</taxon>
        <taxon>Alveolata</taxon>
        <taxon>Dinophyceae</taxon>
        <taxon>Gonyaulacales</taxon>
        <taxon>Pyrocystaceae</taxon>
        <taxon>Alexandrium</taxon>
    </lineage>
</organism>
<keyword evidence="2 4" id="KW-0819">tRNA processing</keyword>
<dbReference type="InterPro" id="IPR020097">
    <property type="entry name" value="PsdUridine_synth_TruA_a/b_dom"/>
</dbReference>
<gene>
    <name evidence="7" type="ORF">AMON00008_LOCUS11316</name>
</gene>
<evidence type="ECO:0000256" key="4">
    <source>
        <dbReference type="RuleBase" id="RU003792"/>
    </source>
</evidence>
<evidence type="ECO:0000256" key="5">
    <source>
        <dbReference type="SAM" id="MobiDB-lite"/>
    </source>
</evidence>
<dbReference type="HAMAP" id="MF_00171">
    <property type="entry name" value="TruA"/>
    <property type="match status" value="1"/>
</dbReference>
<dbReference type="PANTHER" id="PTHR11142">
    <property type="entry name" value="PSEUDOURIDYLATE SYNTHASE"/>
    <property type="match status" value="1"/>
</dbReference>
<dbReference type="InterPro" id="IPR020095">
    <property type="entry name" value="PsdUridine_synth_TruA_C"/>
</dbReference>
<dbReference type="PANTHER" id="PTHR11142:SF0">
    <property type="entry name" value="TRNA PSEUDOURIDINE SYNTHASE-LIKE 1"/>
    <property type="match status" value="1"/>
</dbReference>
<comment type="similarity">
    <text evidence="1 4">Belongs to the tRNA pseudouridine synthase TruA family.</text>
</comment>
<evidence type="ECO:0000259" key="6">
    <source>
        <dbReference type="Pfam" id="PF01416"/>
    </source>
</evidence>
<dbReference type="Pfam" id="PF01416">
    <property type="entry name" value="PseudoU_synth_1"/>
    <property type="match status" value="2"/>
</dbReference>
<reference evidence="7" key="1">
    <citation type="submission" date="2021-01" db="EMBL/GenBank/DDBJ databases">
        <authorList>
            <person name="Corre E."/>
            <person name="Pelletier E."/>
            <person name="Niang G."/>
            <person name="Scheremetjew M."/>
            <person name="Finn R."/>
            <person name="Kale V."/>
            <person name="Holt S."/>
            <person name="Cochrane G."/>
            <person name="Meng A."/>
            <person name="Brown T."/>
            <person name="Cohen L."/>
        </authorList>
    </citation>
    <scope>NUCLEOTIDE SEQUENCE</scope>
    <source>
        <strain evidence="7">CCMP3105</strain>
    </source>
</reference>
<dbReference type="CDD" id="cd02570">
    <property type="entry name" value="PseudoU_synth_EcTruA"/>
    <property type="match status" value="1"/>
</dbReference>
<dbReference type="InterPro" id="IPR020094">
    <property type="entry name" value="TruA/RsuA/RluB/E/F_N"/>
</dbReference>
<evidence type="ECO:0000256" key="3">
    <source>
        <dbReference type="ARBA" id="ARBA00023235"/>
    </source>
</evidence>
<protein>
    <recommendedName>
        <fullName evidence="4">tRNA pseudouridine synthase</fullName>
        <ecNumber evidence="4">5.4.99.12</ecNumber>
    </recommendedName>
</protein>
<feature type="domain" description="Pseudouridine synthase I TruA alpha/beta" evidence="6">
    <location>
        <begin position="78"/>
        <end position="161"/>
    </location>
</feature>
<dbReference type="Gene3D" id="3.30.70.580">
    <property type="entry name" value="Pseudouridine synthase I, catalytic domain, N-terminal subdomain"/>
    <property type="match status" value="1"/>
</dbReference>
<evidence type="ECO:0000313" key="7">
    <source>
        <dbReference type="EMBL" id="CAE4571697.1"/>
    </source>
</evidence>
<dbReference type="SUPFAM" id="SSF55120">
    <property type="entry name" value="Pseudouridine synthase"/>
    <property type="match status" value="1"/>
</dbReference>
<feature type="domain" description="Pseudouridine synthase I TruA alpha/beta" evidence="6">
    <location>
        <begin position="230"/>
        <end position="336"/>
    </location>
</feature>
<keyword evidence="3 4" id="KW-0413">Isomerase</keyword>
<dbReference type="AlphaFoldDB" id="A0A7S4Q563"/>